<evidence type="ECO:0000313" key="2">
    <source>
        <dbReference type="Proteomes" id="UP000034852"/>
    </source>
</evidence>
<comment type="caution">
    <text evidence="1">The sequence shown here is derived from an EMBL/GenBank/DDBJ whole genome shotgun (WGS) entry which is preliminary data.</text>
</comment>
<proteinExistence type="predicted"/>
<dbReference type="InterPro" id="IPR036412">
    <property type="entry name" value="HAD-like_sf"/>
</dbReference>
<evidence type="ECO:0000313" key="1">
    <source>
        <dbReference type="EMBL" id="KKQ34444.1"/>
    </source>
</evidence>
<accession>A0A0G0JCD2</accession>
<protein>
    <submittedName>
        <fullName evidence="1">Uncharacterized protein</fullName>
    </submittedName>
</protein>
<dbReference type="InterPro" id="IPR023214">
    <property type="entry name" value="HAD_sf"/>
</dbReference>
<name>A0A0G0JCD2_9BACT</name>
<dbReference type="Proteomes" id="UP000034852">
    <property type="component" value="Unassembled WGS sequence"/>
</dbReference>
<dbReference type="SUPFAM" id="SSF56784">
    <property type="entry name" value="HAD-like"/>
    <property type="match status" value="1"/>
</dbReference>
<gene>
    <name evidence="1" type="ORF">US52_C0059G0008</name>
</gene>
<sequence>MQTVEEYPVIAADLDGTLIDEHGNPFHDVSKGIRYYTDRNGQVPIVTGKDPETMFAKTKRRLSELLGRELTIAHCGGSLICGTDGEFRVTPLNEDRLDSAVNLLIATYPRYVTIVPGIADLEGFGSFALGQTICWIDQERVSEIGVVRRAFAERAYPNKLMSNFTGMIDFIRKVKPVHIYFSGFDEGNMPDDDFMKDLEVLSTPSGSLEIYGVGSKAKGIEILSQMIDVPVDKMIFIGNGIGKKENDYSVFMMPGLAYKVIISEVQLSKEDYEQFGDNVIVLHPNELGEWLLQFK</sequence>
<dbReference type="Gene3D" id="3.40.50.1000">
    <property type="entry name" value="HAD superfamily/HAD-like"/>
    <property type="match status" value="1"/>
</dbReference>
<organism evidence="1 2">
    <name type="scientific">candidate division WS6 bacterium GW2011_GWA2_37_6</name>
    <dbReference type="NCBI Taxonomy" id="1619087"/>
    <lineage>
        <taxon>Bacteria</taxon>
        <taxon>Candidatus Dojkabacteria</taxon>
    </lineage>
</organism>
<reference evidence="1 2" key="1">
    <citation type="journal article" date="2015" name="Nature">
        <title>rRNA introns, odd ribosomes, and small enigmatic genomes across a large radiation of phyla.</title>
        <authorList>
            <person name="Brown C.T."/>
            <person name="Hug L.A."/>
            <person name="Thomas B.C."/>
            <person name="Sharon I."/>
            <person name="Castelle C.J."/>
            <person name="Singh A."/>
            <person name="Wilkins M.J."/>
            <person name="Williams K.H."/>
            <person name="Banfield J.F."/>
        </authorList>
    </citation>
    <scope>NUCLEOTIDE SEQUENCE [LARGE SCALE GENOMIC DNA]</scope>
</reference>
<dbReference type="AlphaFoldDB" id="A0A0G0JCD2"/>
<dbReference type="EMBL" id="LBTH01000059">
    <property type="protein sequence ID" value="KKQ34444.1"/>
    <property type="molecule type" value="Genomic_DNA"/>
</dbReference>
<dbReference type="Gene3D" id="3.30.1240.10">
    <property type="match status" value="1"/>
</dbReference>